<evidence type="ECO:0000256" key="7">
    <source>
        <dbReference type="ARBA" id="ARBA00022840"/>
    </source>
</evidence>
<dbReference type="GO" id="GO:0005737">
    <property type="term" value="C:cytoplasm"/>
    <property type="evidence" value="ECO:0007669"/>
    <property type="project" value="TreeGrafter"/>
</dbReference>
<dbReference type="SUPFAM" id="SSF56112">
    <property type="entry name" value="Protein kinase-like (PK-like)"/>
    <property type="match status" value="1"/>
</dbReference>
<dbReference type="InParanoid" id="K0KIZ5"/>
<evidence type="ECO:0000313" key="13">
    <source>
        <dbReference type="EMBL" id="CCH42946.1"/>
    </source>
</evidence>
<feature type="compositionally biased region" description="Polar residues" evidence="11">
    <location>
        <begin position="490"/>
        <end position="504"/>
    </location>
</feature>
<dbReference type="PANTHER" id="PTHR24346">
    <property type="entry name" value="MAP/MICROTUBULE AFFINITY-REGULATING KINASE"/>
    <property type="match status" value="1"/>
</dbReference>
<keyword evidence="5 10" id="KW-0547">Nucleotide-binding</keyword>
<feature type="region of interest" description="Disordered" evidence="11">
    <location>
        <begin position="698"/>
        <end position="752"/>
    </location>
</feature>
<feature type="compositionally biased region" description="Polar residues" evidence="11">
    <location>
        <begin position="402"/>
        <end position="412"/>
    </location>
</feature>
<accession>K0KIZ5</accession>
<dbReference type="PROSITE" id="PS50011">
    <property type="entry name" value="PROTEIN_KINASE_DOM"/>
    <property type="match status" value="1"/>
</dbReference>
<proteinExistence type="predicted"/>
<dbReference type="GO" id="GO:0005524">
    <property type="term" value="F:ATP binding"/>
    <property type="evidence" value="ECO:0007669"/>
    <property type="project" value="UniProtKB-UniRule"/>
</dbReference>
<dbReference type="GO" id="GO:0035556">
    <property type="term" value="P:intracellular signal transduction"/>
    <property type="evidence" value="ECO:0007669"/>
    <property type="project" value="TreeGrafter"/>
</dbReference>
<feature type="compositionally biased region" description="Low complexity" evidence="11">
    <location>
        <begin position="625"/>
        <end position="647"/>
    </location>
</feature>
<dbReference type="EC" id="2.7.11.1" evidence="1"/>
<dbReference type="InterPro" id="IPR017441">
    <property type="entry name" value="Protein_kinase_ATP_BS"/>
</dbReference>
<evidence type="ECO:0000256" key="5">
    <source>
        <dbReference type="ARBA" id="ARBA00022741"/>
    </source>
</evidence>
<dbReference type="STRING" id="1206466.K0KIZ5"/>
<evidence type="ECO:0000259" key="12">
    <source>
        <dbReference type="PROSITE" id="PS50011"/>
    </source>
</evidence>
<name>K0KIZ5_WICCF</name>
<dbReference type="PROSITE" id="PS00108">
    <property type="entry name" value="PROTEIN_KINASE_ST"/>
    <property type="match status" value="1"/>
</dbReference>
<feature type="binding site" evidence="10">
    <location>
        <position position="67"/>
    </location>
    <ligand>
        <name>ATP</name>
        <dbReference type="ChEBI" id="CHEBI:30616"/>
    </ligand>
</feature>
<comment type="caution">
    <text evidence="13">The sequence shown here is derived from an EMBL/GenBank/DDBJ whole genome shotgun (WGS) entry which is preliminary data.</text>
</comment>
<dbReference type="Gene3D" id="1.10.510.10">
    <property type="entry name" value="Transferase(Phosphotransferase) domain 1"/>
    <property type="match status" value="1"/>
</dbReference>
<dbReference type="PROSITE" id="PS00107">
    <property type="entry name" value="PROTEIN_KINASE_ATP"/>
    <property type="match status" value="1"/>
</dbReference>
<feature type="region of interest" description="Disordered" evidence="11">
    <location>
        <begin position="486"/>
        <end position="572"/>
    </location>
</feature>
<organism evidence="13 14">
    <name type="scientific">Wickerhamomyces ciferrii (strain ATCC 14091 / BCRC 22168 / CBS 111 / JCM 3599 / NBRC 0793 / NRRL Y-1031 F-60-10)</name>
    <name type="common">Yeast</name>
    <name type="synonym">Pichia ciferrii</name>
    <dbReference type="NCBI Taxonomy" id="1206466"/>
    <lineage>
        <taxon>Eukaryota</taxon>
        <taxon>Fungi</taxon>
        <taxon>Dikarya</taxon>
        <taxon>Ascomycota</taxon>
        <taxon>Saccharomycotina</taxon>
        <taxon>Saccharomycetes</taxon>
        <taxon>Phaffomycetales</taxon>
        <taxon>Wickerhamomycetaceae</taxon>
        <taxon>Wickerhamomyces</taxon>
    </lineage>
</organism>
<feature type="compositionally biased region" description="Polar residues" evidence="11">
    <location>
        <begin position="648"/>
        <end position="660"/>
    </location>
</feature>
<comment type="catalytic activity">
    <reaction evidence="9">
        <text>L-seryl-[protein] + ATP = O-phospho-L-seryl-[protein] + ADP + H(+)</text>
        <dbReference type="Rhea" id="RHEA:17989"/>
        <dbReference type="Rhea" id="RHEA-COMP:9863"/>
        <dbReference type="Rhea" id="RHEA-COMP:11604"/>
        <dbReference type="ChEBI" id="CHEBI:15378"/>
        <dbReference type="ChEBI" id="CHEBI:29999"/>
        <dbReference type="ChEBI" id="CHEBI:30616"/>
        <dbReference type="ChEBI" id="CHEBI:83421"/>
        <dbReference type="ChEBI" id="CHEBI:456216"/>
        <dbReference type="EC" id="2.7.11.1"/>
    </reaction>
</comment>
<evidence type="ECO:0000256" key="9">
    <source>
        <dbReference type="ARBA" id="ARBA00048679"/>
    </source>
</evidence>
<keyword evidence="3" id="KW-0597">Phosphoprotein</keyword>
<evidence type="ECO:0000256" key="10">
    <source>
        <dbReference type="PROSITE-ProRule" id="PRU10141"/>
    </source>
</evidence>
<dbReference type="AlphaFoldDB" id="K0KIZ5"/>
<dbReference type="FunCoup" id="K0KIZ5">
    <property type="interactions" value="228"/>
</dbReference>
<keyword evidence="6 13" id="KW-0418">Kinase</keyword>
<feature type="region of interest" description="Disordered" evidence="11">
    <location>
        <begin position="402"/>
        <end position="473"/>
    </location>
</feature>
<evidence type="ECO:0000256" key="8">
    <source>
        <dbReference type="ARBA" id="ARBA00047899"/>
    </source>
</evidence>
<evidence type="ECO:0000256" key="2">
    <source>
        <dbReference type="ARBA" id="ARBA00022527"/>
    </source>
</evidence>
<evidence type="ECO:0000256" key="6">
    <source>
        <dbReference type="ARBA" id="ARBA00022777"/>
    </source>
</evidence>
<feature type="compositionally biased region" description="Polar residues" evidence="11">
    <location>
        <begin position="453"/>
        <end position="467"/>
    </location>
</feature>
<evidence type="ECO:0000313" key="14">
    <source>
        <dbReference type="Proteomes" id="UP000009328"/>
    </source>
</evidence>
<gene>
    <name evidence="13" type="ORF">BN7_2492</name>
</gene>
<feature type="domain" description="Protein kinase" evidence="12">
    <location>
        <begin position="38"/>
        <end position="283"/>
    </location>
</feature>
<dbReference type="FunFam" id="1.10.510.10:FF:000650">
    <property type="entry name" value="Serine/threonine-protein kinase ppk16"/>
    <property type="match status" value="1"/>
</dbReference>
<dbReference type="InterPro" id="IPR011009">
    <property type="entry name" value="Kinase-like_dom_sf"/>
</dbReference>
<sequence length="752" mass="85670">MMMNGGRNSNNEKARIAENYNRLYSEFCSDQIKEVGNYTIIKQIGEGSFGKVYLANHKLTHTKVVLKTGNKTDPNLVREIYYHRQFKHIYITRLYEVVVSEGMIWMVLEYCPGKELYDYVLGCGRIPIENAKRLFAQITSAVFYAHSLNCIHRDLKLENILLDKKKNAKLSDFGFTRECEQRNFLETVCGTTVYMAPELIKKEKYDGFKVDVWSLGVILYTMLYGQMPFDEDDENMTGFKIVNTEPIYKEDIPQSAIDLIKRMLNKTPSQRPSTLEILNHPFLENEGLSNLESTLSVLKLMANQKHFHSKSEKHLLKKLKSLGIDTYALQKSVINKKADSLCGLWELLLEKEKKKQGKKYKTRSRSVLRISESTSRRVSQFMDPAMSPPLSRIVSGMSNKSHIFNDRQSNGRNDNEIFNDFSNNNNNNNNNNSNNNKNNNHNNHNNKQEFQDNKSTGQSLNNESINSPGKKKNGFIQKFTKLWKNKKPEISTNHSDYQKTSFDSMNKEHKGNSNHTSPIKNQDTPSHQNNSKLTITAPSFKSSPNTLTIHEPKSPTRSSNFDSRAGRPRPVSMISTQSVVSNMTNFSDMSVGSFNTTNSENLTRPPFTRKKSSDTSLYSKGATARRSLSLISSNSSASDRSSRKGSLYDQSTSSSFTARNNRGRKFNESVFPKTFKRRKSPLGIPPSSKFKRSKAFIIEEEEDSENNGEDNVDVDDDNMEDIETDLENLGIGESTRLASDFESDVSERGRQL</sequence>
<feature type="region of interest" description="Disordered" evidence="11">
    <location>
        <begin position="594"/>
        <end position="663"/>
    </location>
</feature>
<dbReference type="GO" id="GO:0106310">
    <property type="term" value="F:protein serine kinase activity"/>
    <property type="evidence" value="ECO:0007669"/>
    <property type="project" value="RHEA"/>
</dbReference>
<dbReference type="CDD" id="cd14003">
    <property type="entry name" value="STKc_AMPK-like"/>
    <property type="match status" value="1"/>
</dbReference>
<dbReference type="InterPro" id="IPR000719">
    <property type="entry name" value="Prot_kinase_dom"/>
</dbReference>
<keyword evidence="4 13" id="KW-0808">Transferase</keyword>
<evidence type="ECO:0000256" key="4">
    <source>
        <dbReference type="ARBA" id="ARBA00022679"/>
    </source>
</evidence>
<dbReference type="eggNOG" id="KOG0583">
    <property type="taxonomic scope" value="Eukaryota"/>
</dbReference>
<dbReference type="SMART" id="SM00220">
    <property type="entry name" value="S_TKc"/>
    <property type="match status" value="1"/>
</dbReference>
<keyword evidence="14" id="KW-1185">Reference proteome</keyword>
<evidence type="ECO:0000256" key="11">
    <source>
        <dbReference type="SAM" id="MobiDB-lite"/>
    </source>
</evidence>
<dbReference type="PANTHER" id="PTHR24346:SF110">
    <property type="entry name" value="NON-SPECIFIC SERINE_THREONINE PROTEIN KINASE"/>
    <property type="match status" value="1"/>
</dbReference>
<dbReference type="InterPro" id="IPR008271">
    <property type="entry name" value="Ser/Thr_kinase_AS"/>
</dbReference>
<keyword evidence="7 10" id="KW-0067">ATP-binding</keyword>
<evidence type="ECO:0000256" key="3">
    <source>
        <dbReference type="ARBA" id="ARBA00022553"/>
    </source>
</evidence>
<reference evidence="13 14" key="1">
    <citation type="journal article" date="2012" name="Eukaryot. Cell">
        <title>Draft genome sequence of Wickerhamomyces ciferrii NRRL Y-1031 F-60-10.</title>
        <authorList>
            <person name="Schneider J."/>
            <person name="Andrea H."/>
            <person name="Blom J."/>
            <person name="Jaenicke S."/>
            <person name="Ruckert C."/>
            <person name="Schorsch C."/>
            <person name="Szczepanowski R."/>
            <person name="Farwick M."/>
            <person name="Goesmann A."/>
            <person name="Puhler A."/>
            <person name="Schaffer S."/>
            <person name="Tauch A."/>
            <person name="Kohler T."/>
            <person name="Brinkrolf K."/>
        </authorList>
    </citation>
    <scope>NUCLEOTIDE SEQUENCE [LARGE SCALE GENOMIC DNA]</scope>
    <source>
        <strain evidence="14">ATCC 14091 / BCRC 22168 / CBS 111 / JCM 3599 / NBRC 0793 / NRRL Y-1031 F-60-10</strain>
    </source>
</reference>
<dbReference type="GO" id="GO:0004674">
    <property type="term" value="F:protein serine/threonine kinase activity"/>
    <property type="evidence" value="ECO:0007669"/>
    <property type="project" value="UniProtKB-KW"/>
</dbReference>
<evidence type="ECO:0000256" key="1">
    <source>
        <dbReference type="ARBA" id="ARBA00012513"/>
    </source>
</evidence>
<comment type="catalytic activity">
    <reaction evidence="8">
        <text>L-threonyl-[protein] + ATP = O-phospho-L-threonyl-[protein] + ADP + H(+)</text>
        <dbReference type="Rhea" id="RHEA:46608"/>
        <dbReference type="Rhea" id="RHEA-COMP:11060"/>
        <dbReference type="Rhea" id="RHEA-COMP:11605"/>
        <dbReference type="ChEBI" id="CHEBI:15378"/>
        <dbReference type="ChEBI" id="CHEBI:30013"/>
        <dbReference type="ChEBI" id="CHEBI:30616"/>
        <dbReference type="ChEBI" id="CHEBI:61977"/>
        <dbReference type="ChEBI" id="CHEBI:456216"/>
        <dbReference type="EC" id="2.7.11.1"/>
    </reaction>
</comment>
<dbReference type="Pfam" id="PF00069">
    <property type="entry name" value="Pkinase"/>
    <property type="match status" value="1"/>
</dbReference>
<feature type="compositionally biased region" description="Acidic residues" evidence="11">
    <location>
        <begin position="698"/>
        <end position="726"/>
    </location>
</feature>
<feature type="compositionally biased region" description="Low complexity" evidence="11">
    <location>
        <begin position="422"/>
        <end position="445"/>
    </location>
</feature>
<feature type="compositionally biased region" description="Polar residues" evidence="11">
    <location>
        <begin position="513"/>
        <end position="548"/>
    </location>
</feature>
<dbReference type="HOGENOM" id="CLU_011780_1_0_1"/>
<protein>
    <recommendedName>
        <fullName evidence="1">non-specific serine/threonine protein kinase</fullName>
        <ecNumber evidence="1">2.7.11.1</ecNumber>
    </recommendedName>
</protein>
<dbReference type="EMBL" id="CAIF01000058">
    <property type="protein sequence ID" value="CCH42946.1"/>
    <property type="molecule type" value="Genomic_DNA"/>
</dbReference>
<dbReference type="Proteomes" id="UP000009328">
    <property type="component" value="Unassembled WGS sequence"/>
</dbReference>
<keyword evidence="2" id="KW-0723">Serine/threonine-protein kinase</keyword>